<keyword evidence="5" id="KW-0547">Nucleotide-binding</keyword>
<evidence type="ECO:0000256" key="9">
    <source>
        <dbReference type="SAM" id="Phobius"/>
    </source>
</evidence>
<evidence type="ECO:0000256" key="2">
    <source>
        <dbReference type="ARBA" id="ARBA00006683"/>
    </source>
</evidence>
<reference evidence="11 12" key="1">
    <citation type="submission" date="2018-05" db="EMBL/GenBank/DDBJ databases">
        <title>Brachybacterium sp. M1HQ-2T, whole genome shotgun sequence.</title>
        <authorList>
            <person name="Tuo L."/>
        </authorList>
    </citation>
    <scope>NUCLEOTIDE SEQUENCE [LARGE SCALE GENOMIC DNA]</scope>
    <source>
        <strain evidence="11 12">M1HQ-2</strain>
    </source>
</reference>
<dbReference type="OrthoDB" id="9812433at2"/>
<sequence length="510" mass="54355">MRAGRRSRVGGTLGDVRDERAVQTVPKGSARAPRQVVIGKRARRMTAPAQTVVPHAVRAEERTHGDHHLVRELRTRWRFIALVTLVALLLGVAASLLLPKQYDAETQLLVSVSSADDAVALSQGSDFSEQRVQTYMSVATSRPVMEKVIEDLGLHTTPNELAEKVTAEAVPETVLLTITARDTDPDLAAEIANSTAENLMAEIGSLEKGDGENSTPVRTVVVENAIAPTTASSPSVLRNGLLAMIGGCALAIMYVYLRSILDTKVRSADALAEGTPQIPMLARIPRDPGRASDPAVISGHGAFTTSEAYRMLRTRLRYANIDGSVSSIMVTSVAEGEGKSSVASLLAAALADSGVNVLLIDADLRRPSIAEKFGLEGDAGLTAVLTRQASFRDVVQESPTTGVQVMTAGVESPNPAELLESQTMRDLLSELSEEYDLVIIDTPPVMATADTLSVAAVADEVLLVVRTDGKVTRRAVLRAVDSLTFVGARLLGTVATFSKVDRSQASSYYY</sequence>
<dbReference type="InterPro" id="IPR003856">
    <property type="entry name" value="LPS_length_determ_N"/>
</dbReference>
<dbReference type="InterPro" id="IPR027417">
    <property type="entry name" value="P-loop_NTPase"/>
</dbReference>
<protein>
    <recommendedName>
        <fullName evidence="10">Polysaccharide chain length determinant N-terminal domain-containing protein</fullName>
    </recommendedName>
</protein>
<dbReference type="GO" id="GO:0005886">
    <property type="term" value="C:plasma membrane"/>
    <property type="evidence" value="ECO:0007669"/>
    <property type="project" value="UniProtKB-SubCell"/>
</dbReference>
<dbReference type="InterPro" id="IPR033756">
    <property type="entry name" value="YlxH/NBP35"/>
</dbReference>
<comment type="subcellular location">
    <subcellularLocation>
        <location evidence="1">Cell membrane</location>
        <topology evidence="1">Multi-pass membrane protein</topology>
    </subcellularLocation>
</comment>
<dbReference type="InterPro" id="IPR050445">
    <property type="entry name" value="Bact_polysacc_biosynth/exp"/>
</dbReference>
<name>A0A2U2RJU3_9MICO</name>
<evidence type="ECO:0000256" key="8">
    <source>
        <dbReference type="ARBA" id="ARBA00023136"/>
    </source>
</evidence>
<dbReference type="Pfam" id="PF02706">
    <property type="entry name" value="Wzz"/>
    <property type="match status" value="1"/>
</dbReference>
<evidence type="ECO:0000256" key="7">
    <source>
        <dbReference type="ARBA" id="ARBA00022989"/>
    </source>
</evidence>
<dbReference type="GO" id="GO:0005524">
    <property type="term" value="F:ATP binding"/>
    <property type="evidence" value="ECO:0007669"/>
    <property type="project" value="UniProtKB-KW"/>
</dbReference>
<evidence type="ECO:0000256" key="3">
    <source>
        <dbReference type="ARBA" id="ARBA00022475"/>
    </source>
</evidence>
<dbReference type="Pfam" id="PF10609">
    <property type="entry name" value="ParA"/>
    <property type="match status" value="1"/>
</dbReference>
<proteinExistence type="inferred from homology"/>
<dbReference type="GO" id="GO:0004713">
    <property type="term" value="F:protein tyrosine kinase activity"/>
    <property type="evidence" value="ECO:0007669"/>
    <property type="project" value="TreeGrafter"/>
</dbReference>
<keyword evidence="3" id="KW-1003">Cell membrane</keyword>
<keyword evidence="7 9" id="KW-1133">Transmembrane helix</keyword>
<organism evidence="11 12">
    <name type="scientific">Brachybacterium endophyticum</name>
    <dbReference type="NCBI Taxonomy" id="2182385"/>
    <lineage>
        <taxon>Bacteria</taxon>
        <taxon>Bacillati</taxon>
        <taxon>Actinomycetota</taxon>
        <taxon>Actinomycetes</taxon>
        <taxon>Micrococcales</taxon>
        <taxon>Dermabacteraceae</taxon>
        <taxon>Brachybacterium</taxon>
    </lineage>
</organism>
<feature type="domain" description="Polysaccharide chain length determinant N-terminal" evidence="10">
    <location>
        <begin position="68"/>
        <end position="152"/>
    </location>
</feature>
<dbReference type="SUPFAM" id="SSF52540">
    <property type="entry name" value="P-loop containing nucleoside triphosphate hydrolases"/>
    <property type="match status" value="1"/>
</dbReference>
<dbReference type="PANTHER" id="PTHR32309">
    <property type="entry name" value="TYROSINE-PROTEIN KINASE"/>
    <property type="match status" value="1"/>
</dbReference>
<dbReference type="NCBIfam" id="TIGR01007">
    <property type="entry name" value="eps_fam"/>
    <property type="match status" value="1"/>
</dbReference>
<dbReference type="PANTHER" id="PTHR32309:SF31">
    <property type="entry name" value="CAPSULAR EXOPOLYSACCHARIDE FAMILY"/>
    <property type="match status" value="1"/>
</dbReference>
<keyword evidence="6" id="KW-0067">ATP-binding</keyword>
<evidence type="ECO:0000256" key="1">
    <source>
        <dbReference type="ARBA" id="ARBA00004651"/>
    </source>
</evidence>
<feature type="transmembrane region" description="Helical" evidence="9">
    <location>
        <begin position="79"/>
        <end position="98"/>
    </location>
</feature>
<keyword evidence="8 9" id="KW-0472">Membrane</keyword>
<comment type="caution">
    <text evidence="11">The sequence shown here is derived from an EMBL/GenBank/DDBJ whole genome shotgun (WGS) entry which is preliminary data.</text>
</comment>
<evidence type="ECO:0000256" key="5">
    <source>
        <dbReference type="ARBA" id="ARBA00022741"/>
    </source>
</evidence>
<evidence type="ECO:0000256" key="4">
    <source>
        <dbReference type="ARBA" id="ARBA00022692"/>
    </source>
</evidence>
<evidence type="ECO:0000256" key="6">
    <source>
        <dbReference type="ARBA" id="ARBA00022840"/>
    </source>
</evidence>
<accession>A0A2U2RJU3</accession>
<evidence type="ECO:0000259" key="10">
    <source>
        <dbReference type="Pfam" id="PF02706"/>
    </source>
</evidence>
<evidence type="ECO:0000313" key="11">
    <source>
        <dbReference type="EMBL" id="PWH06149.1"/>
    </source>
</evidence>
<dbReference type="AlphaFoldDB" id="A0A2U2RJU3"/>
<dbReference type="CDD" id="cd05387">
    <property type="entry name" value="BY-kinase"/>
    <property type="match status" value="1"/>
</dbReference>
<dbReference type="EMBL" id="QFKX01000003">
    <property type="protein sequence ID" value="PWH06149.1"/>
    <property type="molecule type" value="Genomic_DNA"/>
</dbReference>
<dbReference type="InterPro" id="IPR005702">
    <property type="entry name" value="Wzc-like_C"/>
</dbReference>
<dbReference type="Proteomes" id="UP000245590">
    <property type="component" value="Unassembled WGS sequence"/>
</dbReference>
<dbReference type="Gene3D" id="3.40.50.300">
    <property type="entry name" value="P-loop containing nucleotide triphosphate hydrolases"/>
    <property type="match status" value="1"/>
</dbReference>
<evidence type="ECO:0000313" key="12">
    <source>
        <dbReference type="Proteomes" id="UP000245590"/>
    </source>
</evidence>
<keyword evidence="4 9" id="KW-0812">Transmembrane</keyword>
<comment type="similarity">
    <text evidence="2">Belongs to the CpsC/CapA family.</text>
</comment>
<keyword evidence="12" id="KW-1185">Reference proteome</keyword>
<gene>
    <name evidence="11" type="ORF">DEO23_10105</name>
</gene>